<keyword evidence="3" id="KW-1185">Reference proteome</keyword>
<evidence type="ECO:0000256" key="1">
    <source>
        <dbReference type="SAM" id="SignalP"/>
    </source>
</evidence>
<keyword evidence="1" id="KW-0732">Signal</keyword>
<sequence>MGSTPILVKVWFATIKLSLLESCICISNTFSRYVKYLLYIGLPLHTENRSRLSLLVEFITTCYCPFHFLFNANRPLQVLILSLDLPSTCGVSGEMNQHPVRWNNEGRYDLGTSSLQLHDYPPIRGDGNILSFL</sequence>
<evidence type="ECO:0000313" key="2">
    <source>
        <dbReference type="EMBL" id="CAK9313383.1"/>
    </source>
</evidence>
<feature type="signal peptide" evidence="1">
    <location>
        <begin position="1"/>
        <end position="25"/>
    </location>
</feature>
<name>A0ABP0XYY7_9ROSI</name>
<reference evidence="2 3" key="1">
    <citation type="submission" date="2024-03" db="EMBL/GenBank/DDBJ databases">
        <authorList>
            <person name="Gkanogiannis A."/>
            <person name="Becerra Lopez-Lavalle L."/>
        </authorList>
    </citation>
    <scope>NUCLEOTIDE SEQUENCE [LARGE SCALE GENOMIC DNA]</scope>
</reference>
<dbReference type="Proteomes" id="UP001642487">
    <property type="component" value="Chromosome 11"/>
</dbReference>
<gene>
    <name evidence="2" type="ORF">CITCOLO1_LOCUS5097</name>
</gene>
<evidence type="ECO:0000313" key="3">
    <source>
        <dbReference type="Proteomes" id="UP001642487"/>
    </source>
</evidence>
<proteinExistence type="predicted"/>
<organism evidence="2 3">
    <name type="scientific">Citrullus colocynthis</name>
    <name type="common">colocynth</name>
    <dbReference type="NCBI Taxonomy" id="252529"/>
    <lineage>
        <taxon>Eukaryota</taxon>
        <taxon>Viridiplantae</taxon>
        <taxon>Streptophyta</taxon>
        <taxon>Embryophyta</taxon>
        <taxon>Tracheophyta</taxon>
        <taxon>Spermatophyta</taxon>
        <taxon>Magnoliopsida</taxon>
        <taxon>eudicotyledons</taxon>
        <taxon>Gunneridae</taxon>
        <taxon>Pentapetalae</taxon>
        <taxon>rosids</taxon>
        <taxon>fabids</taxon>
        <taxon>Cucurbitales</taxon>
        <taxon>Cucurbitaceae</taxon>
        <taxon>Benincaseae</taxon>
        <taxon>Citrullus</taxon>
    </lineage>
</organism>
<dbReference type="EMBL" id="OZ021745">
    <property type="protein sequence ID" value="CAK9313383.1"/>
    <property type="molecule type" value="Genomic_DNA"/>
</dbReference>
<accession>A0ABP0XYY7</accession>
<protein>
    <submittedName>
        <fullName evidence="2">Uncharacterized protein</fullName>
    </submittedName>
</protein>
<feature type="chain" id="PRO_5046023363" evidence="1">
    <location>
        <begin position="26"/>
        <end position="133"/>
    </location>
</feature>